<dbReference type="Pfam" id="PF25293">
    <property type="entry name" value="Beta-prop_EMC1_N"/>
    <property type="match status" value="2"/>
</dbReference>
<evidence type="ECO:0000256" key="12">
    <source>
        <dbReference type="SAM" id="Phobius"/>
    </source>
</evidence>
<feature type="domain" description="EMC1 first beta-propeller" evidence="15">
    <location>
        <begin position="20"/>
        <end position="95"/>
    </location>
</feature>
<evidence type="ECO:0000256" key="11">
    <source>
        <dbReference type="SAM" id="MobiDB-lite"/>
    </source>
</evidence>
<evidence type="ECO:0000256" key="13">
    <source>
        <dbReference type="SAM" id="SignalP"/>
    </source>
</evidence>
<keyword evidence="5 12" id="KW-0812">Transmembrane</keyword>
<dbReference type="Proteomes" id="UP000053237">
    <property type="component" value="Unassembled WGS sequence"/>
</dbReference>
<feature type="transmembrane region" description="Helical" evidence="12">
    <location>
        <begin position="943"/>
        <end position="962"/>
    </location>
</feature>
<gene>
    <name evidence="16" type="ORF">BN9_108550</name>
</gene>
<feature type="region of interest" description="Disordered" evidence="11">
    <location>
        <begin position="853"/>
        <end position="873"/>
    </location>
</feature>
<evidence type="ECO:0000259" key="14">
    <source>
        <dbReference type="Pfam" id="PF07774"/>
    </source>
</evidence>
<evidence type="ECO:0000313" key="16">
    <source>
        <dbReference type="EMBL" id="CCI49517.1"/>
    </source>
</evidence>
<dbReference type="Pfam" id="PF07774">
    <property type="entry name" value="EMC1_C"/>
    <property type="match status" value="1"/>
</dbReference>
<comment type="caution">
    <text evidence="16">The sequence shown here is derived from an EMBL/GenBank/DDBJ whole genome shotgun (WGS) entry which is preliminary data.</text>
</comment>
<evidence type="ECO:0000256" key="9">
    <source>
        <dbReference type="ARBA" id="ARBA00023136"/>
    </source>
</evidence>
<proteinExistence type="inferred from homology"/>
<evidence type="ECO:0000256" key="8">
    <source>
        <dbReference type="ARBA" id="ARBA00022989"/>
    </source>
</evidence>
<name>A0A024GS33_9STRA</name>
<dbReference type="InterPro" id="IPR058545">
    <property type="entry name" value="Beta-prop_EMC1_1st"/>
</dbReference>
<dbReference type="PANTHER" id="PTHR21573:SF0">
    <property type="entry name" value="ER MEMBRANE PROTEIN COMPLEX SUBUNIT 1"/>
    <property type="match status" value="1"/>
</dbReference>
<evidence type="ECO:0000256" key="10">
    <source>
        <dbReference type="ARBA" id="ARBA00023180"/>
    </source>
</evidence>
<dbReference type="InterPro" id="IPR011047">
    <property type="entry name" value="Quinoprotein_ADH-like_sf"/>
</dbReference>
<evidence type="ECO:0000256" key="3">
    <source>
        <dbReference type="ARBA" id="ARBA00011276"/>
    </source>
</evidence>
<organism evidence="16 17">
    <name type="scientific">Albugo candida</name>
    <dbReference type="NCBI Taxonomy" id="65357"/>
    <lineage>
        <taxon>Eukaryota</taxon>
        <taxon>Sar</taxon>
        <taxon>Stramenopiles</taxon>
        <taxon>Oomycota</taxon>
        <taxon>Peronosporomycetes</taxon>
        <taxon>Albuginales</taxon>
        <taxon>Albuginaceae</taxon>
        <taxon>Albugo</taxon>
    </lineage>
</organism>
<dbReference type="OrthoDB" id="28092at2759"/>
<keyword evidence="9 12" id="KW-0472">Membrane</keyword>
<dbReference type="InParanoid" id="A0A024GS33"/>
<dbReference type="STRING" id="65357.A0A024GS33"/>
<evidence type="ECO:0000256" key="1">
    <source>
        <dbReference type="ARBA" id="ARBA00004115"/>
    </source>
</evidence>
<evidence type="ECO:0000256" key="4">
    <source>
        <dbReference type="ARBA" id="ARBA00020824"/>
    </source>
</evidence>
<dbReference type="InterPro" id="IPR011678">
    <property type="entry name" value="EMC1_C"/>
</dbReference>
<dbReference type="GO" id="GO:0072546">
    <property type="term" value="C:EMC complex"/>
    <property type="evidence" value="ECO:0007669"/>
    <property type="project" value="InterPro"/>
</dbReference>
<evidence type="ECO:0000256" key="6">
    <source>
        <dbReference type="ARBA" id="ARBA00022729"/>
    </source>
</evidence>
<dbReference type="EMBL" id="CAIX01000306">
    <property type="protein sequence ID" value="CCI49517.1"/>
    <property type="molecule type" value="Genomic_DNA"/>
</dbReference>
<protein>
    <recommendedName>
        <fullName evidence="4">ER membrane protein complex subunit 1</fullName>
    </recommendedName>
</protein>
<reference evidence="16 17" key="1">
    <citation type="submission" date="2012-05" db="EMBL/GenBank/DDBJ databases">
        <title>Recombination and specialization in a pathogen metapopulation.</title>
        <authorList>
            <person name="Gardiner A."/>
            <person name="Kemen E."/>
            <person name="Schultz-Larsen T."/>
            <person name="MacLean D."/>
            <person name="Van Oosterhout C."/>
            <person name="Jones J.D.G."/>
        </authorList>
    </citation>
    <scope>NUCLEOTIDE SEQUENCE [LARGE SCALE GENOMIC DNA]</scope>
    <source>
        <strain evidence="16 17">Ac Nc2</strain>
    </source>
</reference>
<dbReference type="InterPro" id="IPR026895">
    <property type="entry name" value="EMC1"/>
</dbReference>
<comment type="subunit">
    <text evidence="3">Component of the ER membrane protein complex (EMC).</text>
</comment>
<keyword evidence="8 12" id="KW-1133">Transmembrane helix</keyword>
<feature type="chain" id="PRO_5001529638" description="ER membrane protein complex subunit 1" evidence="13">
    <location>
        <begin position="21"/>
        <end position="972"/>
    </location>
</feature>
<keyword evidence="17" id="KW-1185">Reference proteome</keyword>
<accession>A0A024GS33</accession>
<comment type="subcellular location">
    <subcellularLocation>
        <location evidence="1">Endoplasmic reticulum membrane</location>
        <topology evidence="1">Single-pass type I membrane protein</topology>
    </subcellularLocation>
</comment>
<keyword evidence="6 13" id="KW-0732">Signal</keyword>
<keyword evidence="10" id="KW-0325">Glycoprotein</keyword>
<feature type="signal peptide" evidence="13">
    <location>
        <begin position="1"/>
        <end position="20"/>
    </location>
</feature>
<evidence type="ECO:0000256" key="5">
    <source>
        <dbReference type="ARBA" id="ARBA00022692"/>
    </source>
</evidence>
<dbReference type="AlphaFoldDB" id="A0A024GS33"/>
<feature type="compositionally biased region" description="Polar residues" evidence="11">
    <location>
        <begin position="861"/>
        <end position="873"/>
    </location>
</feature>
<keyword evidence="7" id="KW-0256">Endoplasmic reticulum</keyword>
<evidence type="ECO:0000313" key="17">
    <source>
        <dbReference type="Proteomes" id="UP000053237"/>
    </source>
</evidence>
<comment type="similarity">
    <text evidence="2">Belongs to the EMC1 family.</text>
</comment>
<evidence type="ECO:0000256" key="7">
    <source>
        <dbReference type="ARBA" id="ARBA00022824"/>
    </source>
</evidence>
<evidence type="ECO:0000256" key="2">
    <source>
        <dbReference type="ARBA" id="ARBA00007904"/>
    </source>
</evidence>
<sequence length="972" mass="109890">MNSWQWTAVLYALHLLHTEAIYQDQIGELDWFIRNVGRVTRVAFPKVDSSDSPRIFVASDVADNAIASLHADTGLIHWRILLETCAYFSCRISLMQFIIQDLDFCRSPGTKRSSSRTKRDLDRPTCSCSQAQMIRLWDSDHGSLLWNTFVASDVIEENNTGTIRIIESCEDTNLIYVFTPSNYVKVNIQHGTILWTRSYLPHWSNVSGMHPNCGTFKLYIAISDLDNAPFSVELDMVTDDVREFDDKNDDTESIFVDTMQSSTSGRLRVTSHNNEMTLEFRSFTDDTIQLIELSQLIKSQRNSIQTIQSHTNKLFILTLHSRHQFVCGISDDFSLTLLGSLPSHGITSSVQNANSEAIFHIATASTSDSVVLRPYSIPSVSEQLESIVPLAVSLYGENVSEAFASCHNSVCSHLWRMHDDTLVFVKSGHKQSPVVVWTREEALANVKQVHWISPMETQLEKDFAFNGIPTFLQEIQMEINRLYRFSAQIAHFFAGSGMKMERNVSTKKVSKNAHFFGFSKFVIVLTKSGKLYALQPEVQRIVWSKYIGSEYNVFVSRDHPALGLGPELVLFANNRNIVWIDGTTGTSLRQIELKANYWPLLLPKLKSSVHTGGSIGHSLALISPDTMKLTDPTDDKTFLPQKNVYFYRFDVIENAFKGYVVGVYGAKCVWSIVLPQNHSLIAFLNPTHSVIDSAVIVTGDDSLLLKYTNPHAFAFASVSNENVAIFHIVDAVTGRILYRAHHANGSKVIQIAHSENWFVYTFWNASKKMTQLVSLFLFDGAIGSHELNLWKRPFWTTTRSSHEPKLPIVLQRAFLLPTRVRTLEITRTFRGITPKFLLIGMENGQILKFSRNAVDPRQSDGPPTSQQQSEGMQQYSPMIPMFSNPTAFVTYNETIGSIYGIKASPAHLESTTLMFAWGMDLYYHRLAPSNAFDLLPMEFNHSMLVLLCIGFILATLASRHFARRKALFQAWK</sequence>
<dbReference type="GO" id="GO:0034975">
    <property type="term" value="P:protein folding in endoplasmic reticulum"/>
    <property type="evidence" value="ECO:0007669"/>
    <property type="project" value="TreeGrafter"/>
</dbReference>
<evidence type="ECO:0000259" key="15">
    <source>
        <dbReference type="Pfam" id="PF25293"/>
    </source>
</evidence>
<feature type="domain" description="ER membrane protein complex subunit 1 C-terminal" evidence="14">
    <location>
        <begin position="754"/>
        <end position="971"/>
    </location>
</feature>
<dbReference type="PANTHER" id="PTHR21573">
    <property type="entry name" value="ER MEMBRANE PROTEIN COMPLEX SUBUNIT 1"/>
    <property type="match status" value="1"/>
</dbReference>
<feature type="domain" description="EMC1 first beta-propeller" evidence="15">
    <location>
        <begin position="129"/>
        <end position="441"/>
    </location>
</feature>
<dbReference type="SUPFAM" id="SSF50998">
    <property type="entry name" value="Quinoprotein alcohol dehydrogenase-like"/>
    <property type="match status" value="1"/>
</dbReference>